<accession>A0AA84ZXQ0</accession>
<evidence type="ECO:0000256" key="4">
    <source>
        <dbReference type="ARBA" id="ARBA00023136"/>
    </source>
</evidence>
<evidence type="ECO:0000256" key="3">
    <source>
        <dbReference type="ARBA" id="ARBA00022989"/>
    </source>
</evidence>
<reference evidence="9" key="1">
    <citation type="submission" date="2023-11" db="UniProtKB">
        <authorList>
            <consortium name="WormBaseParasite"/>
        </authorList>
    </citation>
    <scope>IDENTIFICATION</scope>
</reference>
<dbReference type="Pfam" id="PF13520">
    <property type="entry name" value="AA_permease_2"/>
    <property type="match status" value="1"/>
</dbReference>
<feature type="region of interest" description="Disordered" evidence="5">
    <location>
        <begin position="478"/>
        <end position="497"/>
    </location>
</feature>
<feature type="transmembrane region" description="Helical" evidence="6">
    <location>
        <begin position="165"/>
        <end position="185"/>
    </location>
</feature>
<feature type="domain" description="Cationic amino acid transporter C-terminal" evidence="7">
    <location>
        <begin position="608"/>
        <end position="658"/>
    </location>
</feature>
<feature type="transmembrane region" description="Helical" evidence="6">
    <location>
        <begin position="636"/>
        <end position="656"/>
    </location>
</feature>
<comment type="subcellular location">
    <subcellularLocation>
        <location evidence="1">Membrane</location>
        <topology evidence="1">Multi-pass membrane protein</topology>
    </subcellularLocation>
</comment>
<dbReference type="Proteomes" id="UP000050790">
    <property type="component" value="Unassembled WGS sequence"/>
</dbReference>
<dbReference type="AlphaFoldDB" id="A0AA84ZXQ0"/>
<feature type="transmembrane region" description="Helical" evidence="6">
    <location>
        <begin position="280"/>
        <end position="299"/>
    </location>
</feature>
<proteinExistence type="predicted"/>
<evidence type="ECO:0000259" key="7">
    <source>
        <dbReference type="Pfam" id="PF13906"/>
    </source>
</evidence>
<dbReference type="Gene3D" id="1.20.1740.10">
    <property type="entry name" value="Amino acid/polyamine transporter I"/>
    <property type="match status" value="2"/>
</dbReference>
<dbReference type="GO" id="GO:0015189">
    <property type="term" value="F:L-lysine transmembrane transporter activity"/>
    <property type="evidence" value="ECO:0007669"/>
    <property type="project" value="TreeGrafter"/>
</dbReference>
<feature type="transmembrane region" description="Helical" evidence="6">
    <location>
        <begin position="100"/>
        <end position="121"/>
    </location>
</feature>
<evidence type="ECO:0000256" key="2">
    <source>
        <dbReference type="ARBA" id="ARBA00022692"/>
    </source>
</evidence>
<sequence>MSSCARTTKDFLISLNRKKVIGKREFSKVELRRCLTILDLTALGVGTTLGAGVYILVGDVAKFTAGPGVIISFLIAAVASVLSGLCYAEFGARVPQSGSAYIYSYITVGEIMAFTIGWNLILEYVIGIASVARAWSSNFDGILNGQIEEFFKKHLALNLPGLAEYVDPLAVGLIILMTILLSIGVRESAMINNVFTIVNLCVIIFVIVTGLIYANIDNWKVIPENVLINNTVKRTDLGNGGFFPFGMNGVLSGAGTCFFAFVGFDIIATTGEEVRNPQTAIPISIIGCLLICFLAYGLISATLTLMVPYYSISSVAALPLAFSRHGLQWAKYIISTGALCALTTSLLGSMFPLPRILYAMATDGLLFGFLNRINSKVKTPLLGTIVSGVIGCIMTAVFSLQDLVDMMSIGTLLAYTLVSVSVLLLRGQQMSIGYCIGDTKDYTEVLMDDESWPADKLPLSDEKSYPLKFLNEIADNTLSNDKESSNGPDEYFDHNKPSIPPINVDSSSLSTALKQTNNSSLPDNIHLDISNYFRRCFKREPGQDKPSQTTELIYKINSYLLHKLPGEATKNMIVTVPIWTFVGLMILISIIICSTLAIQPENKTPVAFKVPGVPWIPAISIFINVYLMVKLSGATWIRFLVWMIIGFTIYFGYGYWHSRERKRKK</sequence>
<dbReference type="InterPro" id="IPR002293">
    <property type="entry name" value="AA/rel_permease1"/>
</dbReference>
<feature type="transmembrane region" description="Helical" evidence="6">
    <location>
        <begin position="197"/>
        <end position="216"/>
    </location>
</feature>
<evidence type="ECO:0000313" key="9">
    <source>
        <dbReference type="WBParaSite" id="SMRG1_51060.1"/>
    </source>
</evidence>
<feature type="transmembrane region" description="Helical" evidence="6">
    <location>
        <begin position="381"/>
        <end position="400"/>
    </location>
</feature>
<dbReference type="InterPro" id="IPR029485">
    <property type="entry name" value="CAT_C"/>
</dbReference>
<dbReference type="FunFam" id="1.20.1740.10:FF:000010">
    <property type="entry name" value="probable cationic amino acid transporter"/>
    <property type="match status" value="1"/>
</dbReference>
<feature type="transmembrane region" description="Helical" evidence="6">
    <location>
        <begin position="406"/>
        <end position="425"/>
    </location>
</feature>
<dbReference type="PANTHER" id="PTHR43243">
    <property type="entry name" value="INNER MEMBRANE TRANSPORTER YGJI-RELATED"/>
    <property type="match status" value="1"/>
</dbReference>
<protein>
    <recommendedName>
        <fullName evidence="7">Cationic amino acid transporter C-terminal domain-containing protein</fullName>
    </recommendedName>
</protein>
<dbReference type="GO" id="GO:0005886">
    <property type="term" value="C:plasma membrane"/>
    <property type="evidence" value="ECO:0007669"/>
    <property type="project" value="TreeGrafter"/>
</dbReference>
<keyword evidence="3 6" id="KW-1133">Transmembrane helix</keyword>
<feature type="transmembrane region" description="Helical" evidence="6">
    <location>
        <begin position="245"/>
        <end position="268"/>
    </location>
</feature>
<dbReference type="WBParaSite" id="SMRG1_51060.1">
    <property type="protein sequence ID" value="SMRG1_51060.1"/>
    <property type="gene ID" value="SMRG1_51060"/>
</dbReference>
<dbReference type="GO" id="GO:0097638">
    <property type="term" value="P:L-arginine import across plasma membrane"/>
    <property type="evidence" value="ECO:0007669"/>
    <property type="project" value="TreeGrafter"/>
</dbReference>
<feature type="transmembrane region" description="Helical" evidence="6">
    <location>
        <begin position="34"/>
        <end position="57"/>
    </location>
</feature>
<evidence type="ECO:0000256" key="1">
    <source>
        <dbReference type="ARBA" id="ARBA00004141"/>
    </source>
</evidence>
<name>A0AA84ZXQ0_9TREM</name>
<evidence type="ECO:0000256" key="6">
    <source>
        <dbReference type="SAM" id="Phobius"/>
    </source>
</evidence>
<evidence type="ECO:0000313" key="8">
    <source>
        <dbReference type="Proteomes" id="UP000050790"/>
    </source>
</evidence>
<feature type="transmembrane region" description="Helical" evidence="6">
    <location>
        <begin position="329"/>
        <end position="350"/>
    </location>
</feature>
<dbReference type="GO" id="GO:0000064">
    <property type="term" value="F:L-ornithine transmembrane transporter activity"/>
    <property type="evidence" value="ECO:0007669"/>
    <property type="project" value="TreeGrafter"/>
</dbReference>
<feature type="transmembrane region" description="Helical" evidence="6">
    <location>
        <begin position="572"/>
        <end position="598"/>
    </location>
</feature>
<evidence type="ECO:0000256" key="5">
    <source>
        <dbReference type="SAM" id="MobiDB-lite"/>
    </source>
</evidence>
<dbReference type="PANTHER" id="PTHR43243:SF105">
    <property type="entry name" value="CATIONIC AMINO ACID TRANSPORTER C-TERMINAL DOMAIN-CONTAINING PROTEIN"/>
    <property type="match status" value="1"/>
</dbReference>
<feature type="transmembrane region" description="Helical" evidence="6">
    <location>
        <begin position="69"/>
        <end position="88"/>
    </location>
</feature>
<organism evidence="8 9">
    <name type="scientific">Schistosoma margrebowiei</name>
    <dbReference type="NCBI Taxonomy" id="48269"/>
    <lineage>
        <taxon>Eukaryota</taxon>
        <taxon>Metazoa</taxon>
        <taxon>Spiralia</taxon>
        <taxon>Lophotrochozoa</taxon>
        <taxon>Platyhelminthes</taxon>
        <taxon>Trematoda</taxon>
        <taxon>Digenea</taxon>
        <taxon>Strigeidida</taxon>
        <taxon>Schistosomatoidea</taxon>
        <taxon>Schistosomatidae</taxon>
        <taxon>Schistosoma</taxon>
    </lineage>
</organism>
<dbReference type="GO" id="GO:0061459">
    <property type="term" value="F:L-arginine transmembrane transporter activity"/>
    <property type="evidence" value="ECO:0007669"/>
    <property type="project" value="TreeGrafter"/>
</dbReference>
<keyword evidence="2 6" id="KW-0812">Transmembrane</keyword>
<keyword evidence="4 6" id="KW-0472">Membrane</keyword>
<dbReference type="Pfam" id="PF13906">
    <property type="entry name" value="AA_permease_C"/>
    <property type="match status" value="1"/>
</dbReference>